<keyword evidence="1" id="KW-0472">Membrane</keyword>
<feature type="transmembrane region" description="Helical" evidence="1">
    <location>
        <begin position="33"/>
        <end position="51"/>
    </location>
</feature>
<name>A0A1M5LCS0_9FLAO</name>
<gene>
    <name evidence="2" type="ORF">SAMN05444372_10823</name>
</gene>
<dbReference type="RefSeq" id="WP_170857208.1">
    <property type="nucleotide sequence ID" value="NZ_FQWF01000008.1"/>
</dbReference>
<proteinExistence type="predicted"/>
<keyword evidence="1" id="KW-1133">Transmembrane helix</keyword>
<protein>
    <submittedName>
        <fullName evidence="2">Uncharacterized protein</fullName>
    </submittedName>
</protein>
<dbReference type="AlphaFoldDB" id="A0A1M5LCS0"/>
<evidence type="ECO:0000256" key="1">
    <source>
        <dbReference type="SAM" id="Phobius"/>
    </source>
</evidence>
<organism evidence="2 3">
    <name type="scientific">Flavobacterium micromati</name>
    <dbReference type="NCBI Taxonomy" id="229205"/>
    <lineage>
        <taxon>Bacteria</taxon>
        <taxon>Pseudomonadati</taxon>
        <taxon>Bacteroidota</taxon>
        <taxon>Flavobacteriia</taxon>
        <taxon>Flavobacteriales</taxon>
        <taxon>Flavobacteriaceae</taxon>
        <taxon>Flavobacterium</taxon>
    </lineage>
</organism>
<dbReference type="STRING" id="229205.SAMN05444372_10823"/>
<reference evidence="3" key="1">
    <citation type="submission" date="2016-11" db="EMBL/GenBank/DDBJ databases">
        <authorList>
            <person name="Varghese N."/>
            <person name="Submissions S."/>
        </authorList>
    </citation>
    <scope>NUCLEOTIDE SEQUENCE [LARGE SCALE GENOMIC DNA]</scope>
    <source>
        <strain evidence="3">DSM 17659</strain>
    </source>
</reference>
<keyword evidence="3" id="KW-1185">Reference proteome</keyword>
<dbReference type="Proteomes" id="UP000184020">
    <property type="component" value="Unassembled WGS sequence"/>
</dbReference>
<keyword evidence="1" id="KW-0812">Transmembrane</keyword>
<accession>A0A1M5LCS0</accession>
<dbReference type="EMBL" id="FQWF01000008">
    <property type="protein sequence ID" value="SHG62760.1"/>
    <property type="molecule type" value="Genomic_DNA"/>
</dbReference>
<sequence>MKIQNQSKSDLERNANRTIISINKVIQTLTSSWSIGAIITAVSAWTAGILYV</sequence>
<evidence type="ECO:0000313" key="2">
    <source>
        <dbReference type="EMBL" id="SHG62760.1"/>
    </source>
</evidence>
<evidence type="ECO:0000313" key="3">
    <source>
        <dbReference type="Proteomes" id="UP000184020"/>
    </source>
</evidence>